<protein>
    <submittedName>
        <fullName evidence="1">Uncharacterized protein</fullName>
    </submittedName>
</protein>
<dbReference type="EMBL" id="BART01004438">
    <property type="protein sequence ID" value="GAG70860.1"/>
    <property type="molecule type" value="Genomic_DNA"/>
</dbReference>
<dbReference type="AlphaFoldDB" id="X0ZM99"/>
<gene>
    <name evidence="1" type="ORF">S01H4_11138</name>
</gene>
<accession>X0ZM99</accession>
<organism evidence="1">
    <name type="scientific">marine sediment metagenome</name>
    <dbReference type="NCBI Taxonomy" id="412755"/>
    <lineage>
        <taxon>unclassified sequences</taxon>
        <taxon>metagenomes</taxon>
        <taxon>ecological metagenomes</taxon>
    </lineage>
</organism>
<sequence>MKKIGIIIDKYHLTYKVSEFLKYLNSKADVKIYTEETFLLDSSKIEFDENLFFVKAKGELILA</sequence>
<reference evidence="1" key="1">
    <citation type="journal article" date="2014" name="Front. Microbiol.">
        <title>High frequency of phylogenetically diverse reductive dehalogenase-homologous genes in deep subseafloor sedimentary metagenomes.</title>
        <authorList>
            <person name="Kawai M."/>
            <person name="Futagami T."/>
            <person name="Toyoda A."/>
            <person name="Takaki Y."/>
            <person name="Nishi S."/>
            <person name="Hori S."/>
            <person name="Arai W."/>
            <person name="Tsubouchi T."/>
            <person name="Morono Y."/>
            <person name="Uchiyama I."/>
            <person name="Ito T."/>
            <person name="Fujiyama A."/>
            <person name="Inagaki F."/>
            <person name="Takami H."/>
        </authorList>
    </citation>
    <scope>NUCLEOTIDE SEQUENCE</scope>
    <source>
        <strain evidence="1">Expedition CK06-06</strain>
    </source>
</reference>
<evidence type="ECO:0000313" key="1">
    <source>
        <dbReference type="EMBL" id="GAG70860.1"/>
    </source>
</evidence>
<comment type="caution">
    <text evidence="1">The sequence shown here is derived from an EMBL/GenBank/DDBJ whole genome shotgun (WGS) entry which is preliminary data.</text>
</comment>
<proteinExistence type="predicted"/>
<name>X0ZM99_9ZZZZ</name>